<dbReference type="EMBL" id="JAKRKC020000002">
    <property type="protein sequence ID" value="MCK2218318.1"/>
    <property type="molecule type" value="Genomic_DNA"/>
</dbReference>
<dbReference type="Proteomes" id="UP001317259">
    <property type="component" value="Unassembled WGS sequence"/>
</dbReference>
<gene>
    <name evidence="1" type="ORF">MF672_031675</name>
</gene>
<keyword evidence="2" id="KW-1185">Reference proteome</keyword>
<dbReference type="RefSeq" id="WP_247815511.1">
    <property type="nucleotide sequence ID" value="NZ_JAKRKC020000002.1"/>
</dbReference>
<proteinExistence type="predicted"/>
<organism evidence="1 2">
    <name type="scientific">Actinomadura luzonensis</name>
    <dbReference type="NCBI Taxonomy" id="2805427"/>
    <lineage>
        <taxon>Bacteria</taxon>
        <taxon>Bacillati</taxon>
        <taxon>Actinomycetota</taxon>
        <taxon>Actinomycetes</taxon>
        <taxon>Streptosporangiales</taxon>
        <taxon>Thermomonosporaceae</taxon>
        <taxon>Actinomadura</taxon>
    </lineage>
</organism>
<protein>
    <submittedName>
        <fullName evidence="1">Uncharacterized protein</fullName>
    </submittedName>
</protein>
<reference evidence="1 2" key="1">
    <citation type="submission" date="2022-04" db="EMBL/GenBank/DDBJ databases">
        <title>Genome draft of Actinomadura sp. ATCC 31491.</title>
        <authorList>
            <person name="Shi X."/>
            <person name="Du Y."/>
        </authorList>
    </citation>
    <scope>NUCLEOTIDE SEQUENCE [LARGE SCALE GENOMIC DNA]</scope>
    <source>
        <strain evidence="1 2">ATCC 31491</strain>
    </source>
</reference>
<sequence>MNAGRDGGAGGVTEAIAPLRAELLRAARQEAAQVRSRTEEQAAGRVAAARREAGELLAAARAEGLAQAAAEDKAERVKAEREARRLVLAAQGDALEELRSRAAAAARVLRDDQALLQRLRRLVRDRLGEDGTVREHPDGGFVGQAPGRRVDAGLPTLAGQAIDELGAEVERLWRQ</sequence>
<name>A0ABT0G163_9ACTN</name>
<accession>A0ABT0G163</accession>
<evidence type="ECO:0000313" key="1">
    <source>
        <dbReference type="EMBL" id="MCK2218318.1"/>
    </source>
</evidence>
<comment type="caution">
    <text evidence="1">The sequence shown here is derived from an EMBL/GenBank/DDBJ whole genome shotgun (WGS) entry which is preliminary data.</text>
</comment>
<evidence type="ECO:0000313" key="2">
    <source>
        <dbReference type="Proteomes" id="UP001317259"/>
    </source>
</evidence>